<reference evidence="2 3" key="1">
    <citation type="submission" date="2018-12" db="EMBL/GenBank/DDBJ databases">
        <authorList>
            <consortium name="Pathogen Informatics"/>
        </authorList>
    </citation>
    <scope>NUCLEOTIDE SEQUENCE [LARGE SCALE GENOMIC DNA]</scope>
    <source>
        <strain evidence="2 3">NCTC10951</strain>
    </source>
</reference>
<dbReference type="KEGG" id="avc:NCTC10951_01478"/>
<evidence type="ECO:0000313" key="2">
    <source>
        <dbReference type="EMBL" id="VEI16053.1"/>
    </source>
</evidence>
<evidence type="ECO:0000259" key="1">
    <source>
        <dbReference type="Pfam" id="PF13559"/>
    </source>
</evidence>
<proteinExistence type="predicted"/>
<dbReference type="AlphaFoldDB" id="A0A3S4Z8S4"/>
<dbReference type="EMBL" id="LR134477">
    <property type="protein sequence ID" value="VEI16053.1"/>
    <property type="molecule type" value="Genomic_DNA"/>
</dbReference>
<dbReference type="OrthoDB" id="3389322at2"/>
<dbReference type="InterPro" id="IPR025403">
    <property type="entry name" value="TgpA-like_C"/>
</dbReference>
<name>A0A3S4Z8S4_ACTVI</name>
<gene>
    <name evidence="2" type="ORF">NCTC10951_01478</name>
</gene>
<organism evidence="2 3">
    <name type="scientific">Actinomyces viscosus</name>
    <dbReference type="NCBI Taxonomy" id="1656"/>
    <lineage>
        <taxon>Bacteria</taxon>
        <taxon>Bacillati</taxon>
        <taxon>Actinomycetota</taxon>
        <taxon>Actinomycetes</taxon>
        <taxon>Actinomycetales</taxon>
        <taxon>Actinomycetaceae</taxon>
        <taxon>Actinomyces</taxon>
    </lineage>
</organism>
<accession>A0A3S4Z8S4</accession>
<sequence length="267" mass="28425">MWSSDAPPGCDPPVLRVDPSASPTVSSPGSLRRAAVGAACATGALAAKAPATPDAEEARQAASKELSRPVYHEQPDLWDRIWDWILDHLDTGSMVPGVPSWVSTTIVVIVTAVVIALLILLLTKISSARRVVTPSLSVLTDDRDAATLTRAADEAAEQADFTTAVVERFRAIIRSLDERGIIDEYPGMTALEAAALTHQALGEHRIVPALHEAAHLFDAVLYGRVIPTSSQDQQMRDLADQMATVTRPTRHDRAVVEPAAAVPGAPA</sequence>
<dbReference type="Pfam" id="PF13559">
    <property type="entry name" value="DUF4129"/>
    <property type="match status" value="1"/>
</dbReference>
<feature type="domain" description="Protein-glutamine gamma-glutamyltransferase-like C-terminal" evidence="1">
    <location>
        <begin position="168"/>
        <end position="239"/>
    </location>
</feature>
<dbReference type="Proteomes" id="UP000268658">
    <property type="component" value="Chromosome"/>
</dbReference>
<protein>
    <recommendedName>
        <fullName evidence="1">Protein-glutamine gamma-glutamyltransferase-like C-terminal domain-containing protein</fullName>
    </recommendedName>
</protein>
<evidence type="ECO:0000313" key="3">
    <source>
        <dbReference type="Proteomes" id="UP000268658"/>
    </source>
</evidence>